<feature type="region of interest" description="Disordered" evidence="1">
    <location>
        <begin position="1"/>
        <end position="32"/>
    </location>
</feature>
<evidence type="ECO:0000313" key="2">
    <source>
        <dbReference type="EMBL" id="KAH3811764.1"/>
    </source>
</evidence>
<protein>
    <submittedName>
        <fullName evidence="2">Uncharacterized protein</fullName>
    </submittedName>
</protein>
<proteinExistence type="predicted"/>
<dbReference type="AlphaFoldDB" id="A0A9D4G746"/>
<evidence type="ECO:0000256" key="1">
    <source>
        <dbReference type="SAM" id="MobiDB-lite"/>
    </source>
</evidence>
<sequence>MAPHRDRRSNTGESCNITDMAPHRDRRSNTGESCNITQTWHHTGIGDQILASPIKYWREIKYWRVLKYNTDMTPHGDRRSNTGESCNITQTWHHTGIGDQILENQILENQILTWHHTGIGDQILEILQYNTDMAPHRDRRSNTGESCNITQT</sequence>
<dbReference type="EMBL" id="JAIWYP010000006">
    <property type="protein sequence ID" value="KAH3811764.1"/>
    <property type="molecule type" value="Genomic_DNA"/>
</dbReference>
<reference evidence="2" key="2">
    <citation type="submission" date="2020-11" db="EMBL/GenBank/DDBJ databases">
        <authorList>
            <person name="McCartney M.A."/>
            <person name="Auch B."/>
            <person name="Kono T."/>
            <person name="Mallez S."/>
            <person name="Becker A."/>
            <person name="Gohl D.M."/>
            <person name="Silverstein K.A.T."/>
            <person name="Koren S."/>
            <person name="Bechman K.B."/>
            <person name="Herman A."/>
            <person name="Abrahante J.E."/>
            <person name="Garbe J."/>
        </authorList>
    </citation>
    <scope>NUCLEOTIDE SEQUENCE</scope>
    <source>
        <strain evidence="2">Duluth1</strain>
        <tissue evidence="2">Whole animal</tissue>
    </source>
</reference>
<evidence type="ECO:0000313" key="3">
    <source>
        <dbReference type="Proteomes" id="UP000828390"/>
    </source>
</evidence>
<comment type="caution">
    <text evidence="2">The sequence shown here is derived from an EMBL/GenBank/DDBJ whole genome shotgun (WGS) entry which is preliminary data.</text>
</comment>
<organism evidence="2 3">
    <name type="scientific">Dreissena polymorpha</name>
    <name type="common">Zebra mussel</name>
    <name type="synonym">Mytilus polymorpha</name>
    <dbReference type="NCBI Taxonomy" id="45954"/>
    <lineage>
        <taxon>Eukaryota</taxon>
        <taxon>Metazoa</taxon>
        <taxon>Spiralia</taxon>
        <taxon>Lophotrochozoa</taxon>
        <taxon>Mollusca</taxon>
        <taxon>Bivalvia</taxon>
        <taxon>Autobranchia</taxon>
        <taxon>Heteroconchia</taxon>
        <taxon>Euheterodonta</taxon>
        <taxon>Imparidentia</taxon>
        <taxon>Neoheterodontei</taxon>
        <taxon>Myida</taxon>
        <taxon>Dreissenoidea</taxon>
        <taxon>Dreissenidae</taxon>
        <taxon>Dreissena</taxon>
    </lineage>
</organism>
<accession>A0A9D4G746</accession>
<reference evidence="2" key="1">
    <citation type="journal article" date="2019" name="bioRxiv">
        <title>The Genome of the Zebra Mussel, Dreissena polymorpha: A Resource for Invasive Species Research.</title>
        <authorList>
            <person name="McCartney M.A."/>
            <person name="Auch B."/>
            <person name="Kono T."/>
            <person name="Mallez S."/>
            <person name="Zhang Y."/>
            <person name="Obille A."/>
            <person name="Becker A."/>
            <person name="Abrahante J.E."/>
            <person name="Garbe J."/>
            <person name="Badalamenti J.P."/>
            <person name="Herman A."/>
            <person name="Mangelson H."/>
            <person name="Liachko I."/>
            <person name="Sullivan S."/>
            <person name="Sone E.D."/>
            <person name="Koren S."/>
            <person name="Silverstein K.A.T."/>
            <person name="Beckman K.B."/>
            <person name="Gohl D.M."/>
        </authorList>
    </citation>
    <scope>NUCLEOTIDE SEQUENCE</scope>
    <source>
        <strain evidence="2">Duluth1</strain>
        <tissue evidence="2">Whole animal</tissue>
    </source>
</reference>
<gene>
    <name evidence="2" type="ORF">DPMN_140179</name>
</gene>
<name>A0A9D4G746_DREPO</name>
<dbReference type="Proteomes" id="UP000828390">
    <property type="component" value="Unassembled WGS sequence"/>
</dbReference>
<keyword evidence="3" id="KW-1185">Reference proteome</keyword>